<dbReference type="EMBL" id="FOUP01000003">
    <property type="protein sequence ID" value="SFN27163.1"/>
    <property type="molecule type" value="Genomic_DNA"/>
</dbReference>
<dbReference type="SUPFAM" id="SSF47413">
    <property type="entry name" value="lambda repressor-like DNA-binding domains"/>
    <property type="match status" value="1"/>
</dbReference>
<dbReference type="GO" id="GO:0003677">
    <property type="term" value="F:DNA binding"/>
    <property type="evidence" value="ECO:0007669"/>
    <property type="project" value="InterPro"/>
</dbReference>
<organism evidence="2 3">
    <name type="scientific">Saccharopolyspora antimicrobica</name>
    <dbReference type="NCBI Taxonomy" id="455193"/>
    <lineage>
        <taxon>Bacteria</taxon>
        <taxon>Bacillati</taxon>
        <taxon>Actinomycetota</taxon>
        <taxon>Actinomycetes</taxon>
        <taxon>Pseudonocardiales</taxon>
        <taxon>Pseudonocardiaceae</taxon>
        <taxon>Saccharopolyspora</taxon>
    </lineage>
</organism>
<dbReference type="InterPro" id="IPR001387">
    <property type="entry name" value="Cro/C1-type_HTH"/>
</dbReference>
<name>A0A1I4XP35_9PSEU</name>
<proteinExistence type="predicted"/>
<protein>
    <recommendedName>
        <fullName evidence="1">HTH cro/C1-type domain-containing protein</fullName>
    </recommendedName>
</protein>
<dbReference type="AlphaFoldDB" id="A0A1I4XP35"/>
<dbReference type="PROSITE" id="PS50943">
    <property type="entry name" value="HTH_CROC1"/>
    <property type="match status" value="1"/>
</dbReference>
<dbReference type="Proteomes" id="UP000199398">
    <property type="component" value="Unassembled WGS sequence"/>
</dbReference>
<feature type="domain" description="HTH cro/C1-type" evidence="1">
    <location>
        <begin position="3"/>
        <end position="34"/>
    </location>
</feature>
<evidence type="ECO:0000259" key="1">
    <source>
        <dbReference type="PROSITE" id="PS50943"/>
    </source>
</evidence>
<reference evidence="2 3" key="1">
    <citation type="submission" date="2016-10" db="EMBL/GenBank/DDBJ databases">
        <authorList>
            <person name="de Groot N.N."/>
        </authorList>
    </citation>
    <scope>NUCLEOTIDE SEQUENCE [LARGE SCALE GENOMIC DNA]</scope>
    <source>
        <strain evidence="2 3">CPCC 201259</strain>
    </source>
</reference>
<sequence>METVRSIEKGRTATPEFFTVAALATELGLSLDELYAFVRSDRSAESGQASADDVS</sequence>
<gene>
    <name evidence="2" type="ORF">SAMN05421805_103513</name>
</gene>
<evidence type="ECO:0000313" key="3">
    <source>
        <dbReference type="Proteomes" id="UP000199398"/>
    </source>
</evidence>
<dbReference type="STRING" id="455193.SAMN05421805_103513"/>
<dbReference type="InterPro" id="IPR010982">
    <property type="entry name" value="Lambda_DNA-bd_dom_sf"/>
</dbReference>
<accession>A0A1I4XP35</accession>
<evidence type="ECO:0000313" key="2">
    <source>
        <dbReference type="EMBL" id="SFN27163.1"/>
    </source>
</evidence>
<dbReference type="Gene3D" id="1.10.260.40">
    <property type="entry name" value="lambda repressor-like DNA-binding domains"/>
    <property type="match status" value="1"/>
</dbReference>